<dbReference type="EMBL" id="KK583290">
    <property type="protein sequence ID" value="KDO21323.1"/>
    <property type="molecule type" value="Genomic_DNA"/>
</dbReference>
<dbReference type="VEuPathDB" id="FungiDB:SPRG_13214"/>
<keyword evidence="3" id="KW-0472">Membrane</keyword>
<evidence type="ECO:0000256" key="3">
    <source>
        <dbReference type="SAM" id="Phobius"/>
    </source>
</evidence>
<proteinExistence type="predicted"/>
<dbReference type="GeneID" id="24135112"/>
<protein>
    <recommendedName>
        <fullName evidence="6">Transmembrane protein</fullName>
    </recommendedName>
</protein>
<dbReference type="OMA" id="HASEACK"/>
<feature type="region of interest" description="Disordered" evidence="2">
    <location>
        <begin position="190"/>
        <end position="225"/>
    </location>
</feature>
<sequence>MRSLLTGSSASLDEDYSGYSDDKTVLGRGLLSDSVTPTSYYQSSRHLKMLAVTVLIVCVGLVPFVAWPSRVELSSPPPSLRSELSSPANQGLSAVTSAPLDEVKPQTVAATATTTTREPDHSETYAPPTTAPSTTHVVVATVAPKAPVSTQTTHLVHHGKPYPDECAAEVSALHPGDHFVLEHASEACKAAPSKSTGEEETATVQEEAETAHVGSAASHNASTKDVKFDAEEMAKKLQAMEHEMELLRLRLADDEAAIAAESPATIP</sequence>
<organism evidence="4 5">
    <name type="scientific">Saprolegnia parasitica (strain CBS 223.65)</name>
    <dbReference type="NCBI Taxonomy" id="695850"/>
    <lineage>
        <taxon>Eukaryota</taxon>
        <taxon>Sar</taxon>
        <taxon>Stramenopiles</taxon>
        <taxon>Oomycota</taxon>
        <taxon>Saprolegniomycetes</taxon>
        <taxon>Saprolegniales</taxon>
        <taxon>Saprolegniaceae</taxon>
        <taxon>Saprolegnia</taxon>
    </lineage>
</organism>
<feature type="compositionally biased region" description="Low complexity" evidence="2">
    <location>
        <begin position="107"/>
        <end position="116"/>
    </location>
</feature>
<name>A0A067BSU3_SAPPC</name>
<dbReference type="AlphaFoldDB" id="A0A067BSU3"/>
<evidence type="ECO:0000313" key="4">
    <source>
        <dbReference type="EMBL" id="KDO21323.1"/>
    </source>
</evidence>
<keyword evidence="5" id="KW-1185">Reference proteome</keyword>
<dbReference type="KEGG" id="spar:SPRG_13214"/>
<dbReference type="Proteomes" id="UP000030745">
    <property type="component" value="Unassembled WGS sequence"/>
</dbReference>
<reference evidence="4 5" key="1">
    <citation type="journal article" date="2013" name="PLoS Genet.">
        <title>Distinctive expansion of potential virulence genes in the genome of the oomycete fish pathogen Saprolegnia parasitica.</title>
        <authorList>
            <person name="Jiang R.H."/>
            <person name="de Bruijn I."/>
            <person name="Haas B.J."/>
            <person name="Belmonte R."/>
            <person name="Lobach L."/>
            <person name="Christie J."/>
            <person name="van den Ackerveken G."/>
            <person name="Bottin A."/>
            <person name="Bulone V."/>
            <person name="Diaz-Moreno S.M."/>
            <person name="Dumas B."/>
            <person name="Fan L."/>
            <person name="Gaulin E."/>
            <person name="Govers F."/>
            <person name="Grenville-Briggs L.J."/>
            <person name="Horner N.R."/>
            <person name="Levin J.Z."/>
            <person name="Mammella M."/>
            <person name="Meijer H.J."/>
            <person name="Morris P."/>
            <person name="Nusbaum C."/>
            <person name="Oome S."/>
            <person name="Phillips A.J."/>
            <person name="van Rooyen D."/>
            <person name="Rzeszutek E."/>
            <person name="Saraiva M."/>
            <person name="Secombes C.J."/>
            <person name="Seidl M.F."/>
            <person name="Snel B."/>
            <person name="Stassen J.H."/>
            <person name="Sykes S."/>
            <person name="Tripathy S."/>
            <person name="van den Berg H."/>
            <person name="Vega-Arreguin J.C."/>
            <person name="Wawra S."/>
            <person name="Young S.K."/>
            <person name="Zeng Q."/>
            <person name="Dieguez-Uribeondo J."/>
            <person name="Russ C."/>
            <person name="Tyler B.M."/>
            <person name="van West P."/>
        </authorList>
    </citation>
    <scope>NUCLEOTIDE SEQUENCE [LARGE SCALE GENOMIC DNA]</scope>
    <source>
        <strain evidence="4 5">CBS 223.65</strain>
    </source>
</reference>
<evidence type="ECO:0000313" key="5">
    <source>
        <dbReference type="Proteomes" id="UP000030745"/>
    </source>
</evidence>
<keyword evidence="1" id="KW-0175">Coiled coil</keyword>
<feature type="coiled-coil region" evidence="1">
    <location>
        <begin position="230"/>
        <end position="257"/>
    </location>
</feature>
<keyword evidence="3" id="KW-0812">Transmembrane</keyword>
<evidence type="ECO:0000256" key="1">
    <source>
        <dbReference type="SAM" id="Coils"/>
    </source>
</evidence>
<dbReference type="RefSeq" id="XP_012207978.1">
    <property type="nucleotide sequence ID" value="XM_012352588.1"/>
</dbReference>
<feature type="region of interest" description="Disordered" evidence="2">
    <location>
        <begin position="75"/>
        <end position="133"/>
    </location>
</feature>
<dbReference type="OrthoDB" id="71484at2759"/>
<evidence type="ECO:0000256" key="2">
    <source>
        <dbReference type="SAM" id="MobiDB-lite"/>
    </source>
</evidence>
<feature type="compositionally biased region" description="Low complexity" evidence="2">
    <location>
        <begin position="75"/>
        <end position="87"/>
    </location>
</feature>
<keyword evidence="3" id="KW-1133">Transmembrane helix</keyword>
<accession>A0A067BSU3</accession>
<evidence type="ECO:0008006" key="6">
    <source>
        <dbReference type="Google" id="ProtNLM"/>
    </source>
</evidence>
<gene>
    <name evidence="4" type="ORF">SPRG_13214</name>
</gene>
<feature type="transmembrane region" description="Helical" evidence="3">
    <location>
        <begin position="49"/>
        <end position="67"/>
    </location>
</feature>